<keyword evidence="2" id="KW-0808">Transferase</keyword>
<evidence type="ECO:0000259" key="1">
    <source>
        <dbReference type="Pfam" id="PF01636"/>
    </source>
</evidence>
<dbReference type="RefSeq" id="WP_129186126.1">
    <property type="nucleotide sequence ID" value="NZ_CP035493.1"/>
</dbReference>
<name>A0A4P6F1Z6_9MICO</name>
<sequence length="433" mass="45140">MTLHVVAPGTHLPAEVTDLVAAWAPGRRWYPGGATGLPTPWLEVTFAAASPADDAPDVVVALLLLGATVLQVPLVVGPKGRAEDGDPGYIGTAAGLAVHDGGVHPAAWAAYVRAAGLDPDVTGGRAIAGEQSNTSVILPAVRPDGAPHGAMLKILRTVAAGAHPDVVVPQALTAAGFTGTPRYLGAVELPAAPQLVHRTNHLAVLAALVPEARDGFELACEHARAGEPFDALAADLGVVVARLHAALRETLPTPVTLDPAAFVTGLHLRADAALEAAPALAPHADAVRRVLDDLRAHLTPLPLQRIHGDLHLGQALHGSGGWQVLDFEGEPQRPVAERTAPDLPVRDVAGMLRSFDYAAAVGGATDPGWSARAQAAFLDAYRAEVGDRLDDAVLRALVLDKALYEVVYETRQRPHWVHIPLGAVERLLAGEPR</sequence>
<evidence type="ECO:0000313" key="3">
    <source>
        <dbReference type="Proteomes" id="UP000292118"/>
    </source>
</evidence>
<dbReference type="AlphaFoldDB" id="A0A4P6F1Z6"/>
<dbReference type="GO" id="GO:0016740">
    <property type="term" value="F:transferase activity"/>
    <property type="evidence" value="ECO:0007669"/>
    <property type="project" value="UniProtKB-KW"/>
</dbReference>
<dbReference type="SUPFAM" id="SSF56112">
    <property type="entry name" value="Protein kinase-like (PK-like)"/>
    <property type="match status" value="1"/>
</dbReference>
<accession>A0A4P6F1Z6</accession>
<proteinExistence type="predicted"/>
<dbReference type="OrthoDB" id="3787729at2"/>
<dbReference type="Gene3D" id="3.90.1200.10">
    <property type="match status" value="1"/>
</dbReference>
<dbReference type="InterPro" id="IPR011009">
    <property type="entry name" value="Kinase-like_dom_sf"/>
</dbReference>
<dbReference type="Pfam" id="PF01636">
    <property type="entry name" value="APH"/>
    <property type="match status" value="1"/>
</dbReference>
<keyword evidence="3" id="KW-1185">Reference proteome</keyword>
<dbReference type="InterPro" id="IPR002575">
    <property type="entry name" value="Aminoglycoside_PTrfase"/>
</dbReference>
<protein>
    <submittedName>
        <fullName evidence="2">Aminoglycoside phosphotransferase</fullName>
    </submittedName>
</protein>
<dbReference type="Proteomes" id="UP000292118">
    <property type="component" value="Chromosome"/>
</dbReference>
<gene>
    <name evidence="2" type="ORF">ET471_00585</name>
</gene>
<feature type="domain" description="Aminoglycoside phosphotransferase" evidence="1">
    <location>
        <begin position="230"/>
        <end position="378"/>
    </location>
</feature>
<dbReference type="KEGG" id="xya:ET471_00585"/>
<organism evidence="2 3">
    <name type="scientific">Xylanimonas protaetiae</name>
    <dbReference type="NCBI Taxonomy" id="2509457"/>
    <lineage>
        <taxon>Bacteria</taxon>
        <taxon>Bacillati</taxon>
        <taxon>Actinomycetota</taxon>
        <taxon>Actinomycetes</taxon>
        <taxon>Micrococcales</taxon>
        <taxon>Promicromonosporaceae</taxon>
        <taxon>Xylanimonas</taxon>
    </lineage>
</organism>
<evidence type="ECO:0000313" key="2">
    <source>
        <dbReference type="EMBL" id="QAY68723.1"/>
    </source>
</evidence>
<reference evidence="2 3" key="1">
    <citation type="submission" date="2019-01" db="EMBL/GenBank/DDBJ databases">
        <title>Genome sequencing of strain FW10M-9.</title>
        <authorList>
            <person name="Heo J."/>
            <person name="Kim S.-J."/>
            <person name="Kim J.-S."/>
            <person name="Hong S.-B."/>
            <person name="Kwon S.-W."/>
        </authorList>
    </citation>
    <scope>NUCLEOTIDE SEQUENCE [LARGE SCALE GENOMIC DNA]</scope>
    <source>
        <strain evidence="2 3">FW10M-9</strain>
    </source>
</reference>
<dbReference type="EMBL" id="CP035493">
    <property type="protein sequence ID" value="QAY68723.1"/>
    <property type="molecule type" value="Genomic_DNA"/>
</dbReference>